<dbReference type="EMBL" id="CP028989">
    <property type="protein sequence ID" value="UUO64812.1"/>
    <property type="molecule type" value="Genomic_DNA"/>
</dbReference>
<reference evidence="1" key="1">
    <citation type="submission" date="2018-04" db="EMBL/GenBank/DDBJ databases">
        <title>Genomes of Endosymbiotic and Endophytic Bradyrhizobium Publication status.</title>
        <authorList>
            <person name="Guha S."/>
            <person name="Jorrin B."/>
            <person name="Sarkar M."/>
            <person name="Poole P.S."/>
            <person name="DasGupta M."/>
        </authorList>
    </citation>
    <scope>NUCLEOTIDE SEQUENCE</scope>
    <source>
        <strain evidence="1">WBOS16</strain>
    </source>
</reference>
<organism evidence="1 2">
    <name type="scientific">Bradyrhizobium betae</name>
    <dbReference type="NCBI Taxonomy" id="244734"/>
    <lineage>
        <taxon>Bacteria</taxon>
        <taxon>Pseudomonadati</taxon>
        <taxon>Pseudomonadota</taxon>
        <taxon>Alphaproteobacteria</taxon>
        <taxon>Hyphomicrobiales</taxon>
        <taxon>Nitrobacteraceae</taxon>
        <taxon>Bradyrhizobium</taxon>
    </lineage>
</organism>
<proteinExistence type="predicted"/>
<sequence>MCDTPLHDLQRKFCSNRCRRIDFKRRHTDETPLDAEGEILVRDLEDCPRRLRLARFVDRFEGGRMFYQGPLRPSWLSAPRAGR</sequence>
<gene>
    <name evidence="1" type="ORF">DCM83_06025</name>
</gene>
<evidence type="ECO:0000313" key="2">
    <source>
        <dbReference type="Proteomes" id="UP001058872"/>
    </source>
</evidence>
<accession>A0AAE9SPY8</accession>
<dbReference type="AlphaFoldDB" id="A0AAE9SPY8"/>
<evidence type="ECO:0000313" key="1">
    <source>
        <dbReference type="EMBL" id="UUO64812.1"/>
    </source>
</evidence>
<dbReference type="Proteomes" id="UP001058872">
    <property type="component" value="Chromosome"/>
</dbReference>
<name>A0AAE9SPY8_9BRAD</name>
<protein>
    <submittedName>
        <fullName evidence="1">Uncharacterized protein</fullName>
    </submittedName>
</protein>